<dbReference type="GO" id="GO:0006364">
    <property type="term" value="P:rRNA processing"/>
    <property type="evidence" value="ECO:0007669"/>
    <property type="project" value="UniProtKB-KW"/>
</dbReference>
<accession>A0A1G4JFE3</accession>
<proteinExistence type="inferred from homology"/>
<organism evidence="9 10">
    <name type="scientific">Lachancea dasiensis</name>
    <dbReference type="NCBI Taxonomy" id="1072105"/>
    <lineage>
        <taxon>Eukaryota</taxon>
        <taxon>Fungi</taxon>
        <taxon>Dikarya</taxon>
        <taxon>Ascomycota</taxon>
        <taxon>Saccharomycotina</taxon>
        <taxon>Saccharomycetes</taxon>
        <taxon>Saccharomycetales</taxon>
        <taxon>Saccharomycetaceae</taxon>
        <taxon>Lachancea</taxon>
    </lineage>
</organism>
<feature type="region of interest" description="Disordered" evidence="8">
    <location>
        <begin position="61"/>
        <end position="105"/>
    </location>
</feature>
<evidence type="ECO:0000256" key="4">
    <source>
        <dbReference type="ARBA" id="ARBA00015522"/>
    </source>
</evidence>
<evidence type="ECO:0000256" key="2">
    <source>
        <dbReference type="ARBA" id="ARBA00004604"/>
    </source>
</evidence>
<dbReference type="Proteomes" id="UP000190274">
    <property type="component" value="Chromosome E"/>
</dbReference>
<sequence length="227" mass="25918">MASVRKRKMARSSVKKASRKHKDRRRKVNITSNPIIAKNWDYSLTLAQNYELLGLRSKLQSPAGGREAKLDKVVSKEPVTSSTFMESDDEFGPESKTTDSEEEEDVLDEESILQGEARIIRDSEGTVIKVLYGKKKGSATELAADNGSDSPAETNTVRELKAFASRPCVKKERVPSEREELWLKALYEKHGDNYKKMFFDKKLNINQQSEGDLKRRLERWKTRHAIV</sequence>
<dbReference type="PANTHER" id="PTHR13243:SF1">
    <property type="entry name" value="NUCLEOLAR PROTEIN 16"/>
    <property type="match status" value="1"/>
</dbReference>
<dbReference type="Pfam" id="PF09420">
    <property type="entry name" value="Nop16"/>
    <property type="match status" value="1"/>
</dbReference>
<keyword evidence="6" id="KW-0698">rRNA processing</keyword>
<dbReference type="GO" id="GO:0042273">
    <property type="term" value="P:ribosomal large subunit biogenesis"/>
    <property type="evidence" value="ECO:0007669"/>
    <property type="project" value="EnsemblFungi"/>
</dbReference>
<dbReference type="InterPro" id="IPR019002">
    <property type="entry name" value="Ribosome_biogenesis_Nop16"/>
</dbReference>
<dbReference type="EMBL" id="LT598455">
    <property type="protein sequence ID" value="SCU89026.1"/>
    <property type="molecule type" value="Genomic_DNA"/>
</dbReference>
<name>A0A1G4JFE3_9SACH</name>
<dbReference type="GO" id="GO:0005730">
    <property type="term" value="C:nucleolus"/>
    <property type="evidence" value="ECO:0007669"/>
    <property type="project" value="UniProtKB-SubCell"/>
</dbReference>
<gene>
    <name evidence="9" type="ORF">LADA_0E13300G</name>
</gene>
<feature type="region of interest" description="Disordered" evidence="8">
    <location>
        <begin position="1"/>
        <end position="30"/>
    </location>
</feature>
<protein>
    <recommendedName>
        <fullName evidence="4">Nucleolar protein 16</fullName>
    </recommendedName>
</protein>
<keyword evidence="10" id="KW-1185">Reference proteome</keyword>
<evidence type="ECO:0000256" key="7">
    <source>
        <dbReference type="ARBA" id="ARBA00023242"/>
    </source>
</evidence>
<dbReference type="AlphaFoldDB" id="A0A1G4JFE3"/>
<keyword evidence="7" id="KW-0539">Nucleus</keyword>
<evidence type="ECO:0000256" key="1">
    <source>
        <dbReference type="ARBA" id="ARBA00002889"/>
    </source>
</evidence>
<evidence type="ECO:0000313" key="9">
    <source>
        <dbReference type="EMBL" id="SCU89026.1"/>
    </source>
</evidence>
<evidence type="ECO:0000256" key="3">
    <source>
        <dbReference type="ARBA" id="ARBA00008479"/>
    </source>
</evidence>
<evidence type="ECO:0000256" key="6">
    <source>
        <dbReference type="ARBA" id="ARBA00022552"/>
    </source>
</evidence>
<dbReference type="STRING" id="1266660.A0A1G4JFE3"/>
<dbReference type="GO" id="GO:0030687">
    <property type="term" value="C:preribosome, large subunit precursor"/>
    <property type="evidence" value="ECO:0007669"/>
    <property type="project" value="EnsemblFungi"/>
</dbReference>
<comment type="subcellular location">
    <subcellularLocation>
        <location evidence="2">Nucleus</location>
        <location evidence="2">Nucleolus</location>
    </subcellularLocation>
</comment>
<comment type="function">
    <text evidence="1">Involved in the biogenesis of the 60S ribosomal subunit.</text>
</comment>
<evidence type="ECO:0000256" key="5">
    <source>
        <dbReference type="ARBA" id="ARBA00022517"/>
    </source>
</evidence>
<dbReference type="PANTHER" id="PTHR13243">
    <property type="entry name" value="HSPC111 PROTEIN-RELATED"/>
    <property type="match status" value="1"/>
</dbReference>
<feature type="compositionally biased region" description="Basic and acidic residues" evidence="8">
    <location>
        <begin position="66"/>
        <end position="75"/>
    </location>
</feature>
<keyword evidence="5" id="KW-0690">Ribosome biogenesis</keyword>
<dbReference type="OrthoDB" id="285729at2759"/>
<comment type="similarity">
    <text evidence="3">Belongs to the NOP16 family.</text>
</comment>
<evidence type="ECO:0000313" key="10">
    <source>
        <dbReference type="Proteomes" id="UP000190274"/>
    </source>
</evidence>
<feature type="compositionally biased region" description="Basic residues" evidence="8">
    <location>
        <begin position="1"/>
        <end position="28"/>
    </location>
</feature>
<evidence type="ECO:0000256" key="8">
    <source>
        <dbReference type="SAM" id="MobiDB-lite"/>
    </source>
</evidence>
<reference evidence="10" key="1">
    <citation type="submission" date="2016-03" db="EMBL/GenBank/DDBJ databases">
        <authorList>
            <person name="Devillers H."/>
        </authorList>
    </citation>
    <scope>NUCLEOTIDE SEQUENCE [LARGE SCALE GENOMIC DNA]</scope>
</reference>